<dbReference type="SUPFAM" id="SSF55729">
    <property type="entry name" value="Acyl-CoA N-acyltransferases (Nat)"/>
    <property type="match status" value="1"/>
</dbReference>
<reference evidence="2 3" key="1">
    <citation type="journal article" date="2024" name="IMA Fungus">
        <title>Apiospora arundinis, a panoply of carbohydrate-active enzymes and secondary metabolites.</title>
        <authorList>
            <person name="Sorensen T."/>
            <person name="Petersen C."/>
            <person name="Muurmann A.T."/>
            <person name="Christiansen J.V."/>
            <person name="Brundto M.L."/>
            <person name="Overgaard C.K."/>
            <person name="Boysen A.T."/>
            <person name="Wollenberg R.D."/>
            <person name="Larsen T.O."/>
            <person name="Sorensen J.L."/>
            <person name="Nielsen K.L."/>
            <person name="Sondergaard T.E."/>
        </authorList>
    </citation>
    <scope>NUCLEOTIDE SEQUENCE [LARGE SCALE GENOMIC DNA]</scope>
    <source>
        <strain evidence="2 3">AAU 773</strain>
    </source>
</reference>
<dbReference type="CDD" id="cd04301">
    <property type="entry name" value="NAT_SF"/>
    <property type="match status" value="1"/>
</dbReference>
<proteinExistence type="predicted"/>
<organism evidence="2 3">
    <name type="scientific">Apiospora arundinis</name>
    <dbReference type="NCBI Taxonomy" id="335852"/>
    <lineage>
        <taxon>Eukaryota</taxon>
        <taxon>Fungi</taxon>
        <taxon>Dikarya</taxon>
        <taxon>Ascomycota</taxon>
        <taxon>Pezizomycotina</taxon>
        <taxon>Sordariomycetes</taxon>
        <taxon>Xylariomycetidae</taxon>
        <taxon>Amphisphaeriales</taxon>
        <taxon>Apiosporaceae</taxon>
        <taxon>Apiospora</taxon>
    </lineage>
</organism>
<dbReference type="Gene3D" id="3.40.630.30">
    <property type="match status" value="1"/>
</dbReference>
<dbReference type="PANTHER" id="PTHR42791:SF1">
    <property type="entry name" value="N-ACETYLTRANSFERASE DOMAIN-CONTAINING PROTEIN"/>
    <property type="match status" value="1"/>
</dbReference>
<comment type="caution">
    <text evidence="2">The sequence shown here is derived from an EMBL/GenBank/DDBJ whole genome shotgun (WGS) entry which is preliminary data.</text>
</comment>
<accession>A0ABR2I148</accession>
<feature type="domain" description="N-acetyltransferase" evidence="1">
    <location>
        <begin position="38"/>
        <end position="217"/>
    </location>
</feature>
<evidence type="ECO:0000259" key="1">
    <source>
        <dbReference type="PROSITE" id="PS51186"/>
    </source>
</evidence>
<name>A0ABR2I148_9PEZI</name>
<evidence type="ECO:0000313" key="2">
    <source>
        <dbReference type="EMBL" id="KAK8856102.1"/>
    </source>
</evidence>
<dbReference type="PROSITE" id="PS51186">
    <property type="entry name" value="GNAT"/>
    <property type="match status" value="1"/>
</dbReference>
<protein>
    <submittedName>
        <fullName evidence="2">N-acetyltransferase</fullName>
    </submittedName>
</protein>
<dbReference type="EMBL" id="JAPCWZ010000007">
    <property type="protein sequence ID" value="KAK8856102.1"/>
    <property type="molecule type" value="Genomic_DNA"/>
</dbReference>
<gene>
    <name evidence="2" type="ORF">PGQ11_012014</name>
</gene>
<sequence length="242" mass="26671">MEATKKEKEVTLGSGKARIEKSMEVMVPAFADDAMFKYFTYQHSPEKRKVLLRVMLHLFAQLGCAGGGSLLEADGWGACAVYLPPGKVMPMMTAIFHRGVLSALFQLGLTSCKRAYTDYLKLVDGLKRKHLTAEERQNGYGYLAVIATAPARQGQGLGSVLLRRMQAMAGDRPIWLESSSMGSRRLYERHGFVVAEEVVIGRGRVGADGLEAATPEETVGVTFWVMVWRRPEKEQVAATIGQ</sequence>
<dbReference type="Pfam" id="PF13508">
    <property type="entry name" value="Acetyltransf_7"/>
    <property type="match status" value="1"/>
</dbReference>
<keyword evidence="3" id="KW-1185">Reference proteome</keyword>
<dbReference type="Proteomes" id="UP001390339">
    <property type="component" value="Unassembled WGS sequence"/>
</dbReference>
<dbReference type="PANTHER" id="PTHR42791">
    <property type="entry name" value="GNAT FAMILY ACETYLTRANSFERASE"/>
    <property type="match status" value="1"/>
</dbReference>
<dbReference type="InterPro" id="IPR016181">
    <property type="entry name" value="Acyl_CoA_acyltransferase"/>
</dbReference>
<evidence type="ECO:0000313" key="3">
    <source>
        <dbReference type="Proteomes" id="UP001390339"/>
    </source>
</evidence>
<dbReference type="InterPro" id="IPR052523">
    <property type="entry name" value="Trichothecene_AcTrans"/>
</dbReference>
<dbReference type="InterPro" id="IPR000182">
    <property type="entry name" value="GNAT_dom"/>
</dbReference>